<evidence type="ECO:0000256" key="2">
    <source>
        <dbReference type="SAM" id="SignalP"/>
    </source>
</evidence>
<dbReference type="AlphaFoldDB" id="A0A939BD50"/>
<feature type="compositionally biased region" description="Polar residues" evidence="1">
    <location>
        <begin position="374"/>
        <end position="385"/>
    </location>
</feature>
<dbReference type="EMBL" id="JACJLV010000040">
    <property type="protein sequence ID" value="MBM6827532.1"/>
    <property type="molecule type" value="Genomic_DNA"/>
</dbReference>
<dbReference type="Proteomes" id="UP000713880">
    <property type="component" value="Unassembled WGS sequence"/>
</dbReference>
<reference evidence="3" key="1">
    <citation type="submission" date="2020-08" db="EMBL/GenBank/DDBJ databases">
        <authorList>
            <person name="Cejkova D."/>
            <person name="Kubasova T."/>
            <person name="Jahodarova E."/>
            <person name="Rychlik I."/>
        </authorList>
    </citation>
    <scope>NUCLEOTIDE SEQUENCE</scope>
    <source>
        <strain evidence="3">An420c</strain>
    </source>
</reference>
<proteinExistence type="predicted"/>
<gene>
    <name evidence="3" type="ORF">H6A13_10575</name>
</gene>
<evidence type="ECO:0000313" key="4">
    <source>
        <dbReference type="Proteomes" id="UP000713880"/>
    </source>
</evidence>
<comment type="caution">
    <text evidence="3">The sequence shown here is derived from an EMBL/GenBank/DDBJ whole genome shotgun (WGS) entry which is preliminary data.</text>
</comment>
<feature type="signal peptide" evidence="2">
    <location>
        <begin position="1"/>
        <end position="27"/>
    </location>
</feature>
<accession>A0A939BD50</accession>
<sequence length="425" mass="44311">MKKMKRTLPVIMAAALCTASLPLAVQADSSNVVTLGANLTQEQKTSMYEYFGTSADQVETIEVTNADERKYMEGIASEEQIGTRTYSCSYVEPTSDGGIQVKVANLTYVTSSMIASTLTTSGVENCNVVAASPIAVSGTGALTGIMMAYETASGETLDEGQKAAATEELVTTGELADAVGDEAATGIMNDVKEQVIGDGLTDPSEIQDAVTEAAKTYNITLTEDQMNKITSLMENISQYDYDVKALKETLDNLNGESGGFFSNLWDSITGFFGGDTVGGIINDTKDDILGSDVVTDSTLGGSDSSDSTDPSTEEEGGGFWDSIVNFFENLFGGGDDSEEDTSTEGETPADTTEDAAEETTGDTTEETTEDAQTMDDNTSESTDTPDSAEASDGTAADGIGQGAAPSDSGLTDNSVNENADTQAVN</sequence>
<organism evidence="3 4">
    <name type="scientific">Mordavella massiliensis</name>
    <dbReference type="NCBI Taxonomy" id="1871024"/>
    <lineage>
        <taxon>Bacteria</taxon>
        <taxon>Bacillati</taxon>
        <taxon>Bacillota</taxon>
        <taxon>Clostridia</taxon>
        <taxon>Eubacteriales</taxon>
        <taxon>Clostridiaceae</taxon>
        <taxon>Mordavella</taxon>
    </lineage>
</organism>
<feature type="compositionally biased region" description="Polar residues" evidence="1">
    <location>
        <begin position="408"/>
        <end position="425"/>
    </location>
</feature>
<dbReference type="Pfam" id="PF06207">
    <property type="entry name" value="DUF1002"/>
    <property type="match status" value="1"/>
</dbReference>
<dbReference type="InterPro" id="IPR009343">
    <property type="entry name" value="DUF1002"/>
</dbReference>
<evidence type="ECO:0000256" key="1">
    <source>
        <dbReference type="SAM" id="MobiDB-lite"/>
    </source>
</evidence>
<evidence type="ECO:0000313" key="3">
    <source>
        <dbReference type="EMBL" id="MBM6827532.1"/>
    </source>
</evidence>
<keyword evidence="2" id="KW-0732">Signal</keyword>
<feature type="compositionally biased region" description="Low complexity" evidence="1">
    <location>
        <begin position="295"/>
        <end position="310"/>
    </location>
</feature>
<name>A0A939BD50_9CLOT</name>
<feature type="compositionally biased region" description="Acidic residues" evidence="1">
    <location>
        <begin position="351"/>
        <end position="373"/>
    </location>
</feature>
<reference evidence="3" key="2">
    <citation type="journal article" date="2021" name="Sci. Rep.">
        <title>The distribution of antibiotic resistance genes in chicken gut microbiota commensals.</title>
        <authorList>
            <person name="Juricova H."/>
            <person name="Matiasovicova J."/>
            <person name="Kubasova T."/>
            <person name="Cejkova D."/>
            <person name="Rychlik I."/>
        </authorList>
    </citation>
    <scope>NUCLEOTIDE SEQUENCE</scope>
    <source>
        <strain evidence="3">An420c</strain>
    </source>
</reference>
<keyword evidence="4" id="KW-1185">Reference proteome</keyword>
<feature type="region of interest" description="Disordered" evidence="1">
    <location>
        <begin position="295"/>
        <end position="425"/>
    </location>
</feature>
<feature type="chain" id="PRO_5037864420" evidence="2">
    <location>
        <begin position="28"/>
        <end position="425"/>
    </location>
</feature>
<protein>
    <submittedName>
        <fullName evidence="3">DUF1002 domain-containing protein</fullName>
    </submittedName>
</protein>